<dbReference type="Proteomes" id="UP000829196">
    <property type="component" value="Unassembled WGS sequence"/>
</dbReference>
<dbReference type="PANTHER" id="PTHR24282:SF255">
    <property type="entry name" value="CYTOCHROME P450 72A11-RELATED"/>
    <property type="match status" value="1"/>
</dbReference>
<evidence type="ECO:0000256" key="4">
    <source>
        <dbReference type="ARBA" id="ARBA00022692"/>
    </source>
</evidence>
<dbReference type="PANTHER" id="PTHR24282">
    <property type="entry name" value="CYTOCHROME P450 FAMILY MEMBER"/>
    <property type="match status" value="1"/>
</dbReference>
<dbReference type="Gene3D" id="1.10.630.10">
    <property type="entry name" value="Cytochrome P450"/>
    <property type="match status" value="1"/>
</dbReference>
<accession>A0A8T3BUC0</accession>
<evidence type="ECO:0000256" key="6">
    <source>
        <dbReference type="ARBA" id="ARBA00022989"/>
    </source>
</evidence>
<keyword evidence="3 11" id="KW-0349">Heme</keyword>
<feature type="binding site" description="axial binding residue" evidence="11">
    <location>
        <position position="471"/>
    </location>
    <ligand>
        <name>heme</name>
        <dbReference type="ChEBI" id="CHEBI:30413"/>
    </ligand>
    <ligandPart>
        <name>Fe</name>
        <dbReference type="ChEBI" id="CHEBI:18248"/>
    </ligandPart>
</feature>
<proteinExistence type="inferred from homology"/>
<name>A0A8T3BUC0_DENNO</name>
<sequence>MELGYLLAFAATAVTLVAAGWVGWSAAEWLWFQPRRLDLKLRAQGIRGSMYRLPYGDIKEIEHLVGEARRKPLPLSHNIVDRVAPHLTRAVDLYGGKNKVPFFWFGPCPRVIIMDPELIKDILSSKFGHFEKLRSAPLVRLLSRGVVNYEGEKWAKHRRIINPAFHVEKLKMMMPLFSACCDELIRRWEELANSSGVFEIDVWYEFQKFSADAISRTAFGSSYKEGQRIFELQKEQAELVILAARNLYIPGFRFIPTKKNMRRNEIHREVVARLKSMIEQREHVIKNGEAKTDDLLGLLMESNERHAEEGDHLEDASLTTEDVIEECKLFYFAGQETTSVLLTWTMIVLSMHPNWQDQARNEVLQVFGQSEPTSEGLSRLKIVTMIFYEILRLYPPVVILLRQTYKEMKLGEFTFPPGVQLLLPIILLHHSREFWGEDAEEFNPERFSEGVSKATKNQLIFFPFGWGPRICIGQNFALIEAKMALARILQHFSVELSPSYAHAPYTILTLQPQYGAQVILHKLHPQ</sequence>
<protein>
    <recommendedName>
        <fullName evidence="15">Secologanin synthase</fullName>
    </recommendedName>
</protein>
<keyword evidence="6" id="KW-1133">Transmembrane helix</keyword>
<organism evidence="13 14">
    <name type="scientific">Dendrobium nobile</name>
    <name type="common">Orchid</name>
    <dbReference type="NCBI Taxonomy" id="94219"/>
    <lineage>
        <taxon>Eukaryota</taxon>
        <taxon>Viridiplantae</taxon>
        <taxon>Streptophyta</taxon>
        <taxon>Embryophyta</taxon>
        <taxon>Tracheophyta</taxon>
        <taxon>Spermatophyta</taxon>
        <taxon>Magnoliopsida</taxon>
        <taxon>Liliopsida</taxon>
        <taxon>Asparagales</taxon>
        <taxon>Orchidaceae</taxon>
        <taxon>Epidendroideae</taxon>
        <taxon>Malaxideae</taxon>
        <taxon>Dendrobiinae</taxon>
        <taxon>Dendrobium</taxon>
    </lineage>
</organism>
<evidence type="ECO:0000256" key="8">
    <source>
        <dbReference type="ARBA" id="ARBA00023004"/>
    </source>
</evidence>
<evidence type="ECO:0000256" key="11">
    <source>
        <dbReference type="PIRSR" id="PIRSR602401-1"/>
    </source>
</evidence>
<dbReference type="EMBL" id="JAGYWB010000005">
    <property type="protein sequence ID" value="KAI0522517.1"/>
    <property type="molecule type" value="Genomic_DNA"/>
</dbReference>
<evidence type="ECO:0000256" key="10">
    <source>
        <dbReference type="ARBA" id="ARBA00023136"/>
    </source>
</evidence>
<gene>
    <name evidence="13" type="ORF">KFK09_004896</name>
</gene>
<dbReference type="SMR" id="A0A8T3BUC0"/>
<evidence type="ECO:0008006" key="15">
    <source>
        <dbReference type="Google" id="ProtNLM"/>
    </source>
</evidence>
<evidence type="ECO:0000256" key="12">
    <source>
        <dbReference type="RuleBase" id="RU000461"/>
    </source>
</evidence>
<dbReference type="InterPro" id="IPR002401">
    <property type="entry name" value="Cyt_P450_E_grp-I"/>
</dbReference>
<dbReference type="GO" id="GO:0004497">
    <property type="term" value="F:monooxygenase activity"/>
    <property type="evidence" value="ECO:0007669"/>
    <property type="project" value="UniProtKB-KW"/>
</dbReference>
<dbReference type="FunFam" id="1.10.630.10:FF:000029">
    <property type="entry name" value="Cytochrome P450 734A1"/>
    <property type="match status" value="1"/>
</dbReference>
<dbReference type="GO" id="GO:0016020">
    <property type="term" value="C:membrane"/>
    <property type="evidence" value="ECO:0007669"/>
    <property type="project" value="UniProtKB-SubCell"/>
</dbReference>
<comment type="similarity">
    <text evidence="2 12">Belongs to the cytochrome P450 family.</text>
</comment>
<comment type="subcellular location">
    <subcellularLocation>
        <location evidence="1">Membrane</location>
        <topology evidence="1">Single-pass membrane protein</topology>
    </subcellularLocation>
</comment>
<evidence type="ECO:0000313" key="14">
    <source>
        <dbReference type="Proteomes" id="UP000829196"/>
    </source>
</evidence>
<keyword evidence="5 11" id="KW-0479">Metal-binding</keyword>
<dbReference type="PRINTS" id="PR00385">
    <property type="entry name" value="P450"/>
</dbReference>
<dbReference type="InterPro" id="IPR050665">
    <property type="entry name" value="Cytochrome_P450_Monooxygen"/>
</dbReference>
<dbReference type="OrthoDB" id="1470350at2759"/>
<dbReference type="GO" id="GO:0016705">
    <property type="term" value="F:oxidoreductase activity, acting on paired donors, with incorporation or reduction of molecular oxygen"/>
    <property type="evidence" value="ECO:0007669"/>
    <property type="project" value="InterPro"/>
</dbReference>
<dbReference type="SUPFAM" id="SSF48264">
    <property type="entry name" value="Cytochrome P450"/>
    <property type="match status" value="1"/>
</dbReference>
<evidence type="ECO:0000256" key="1">
    <source>
        <dbReference type="ARBA" id="ARBA00004167"/>
    </source>
</evidence>
<keyword evidence="10" id="KW-0472">Membrane</keyword>
<dbReference type="InterPro" id="IPR001128">
    <property type="entry name" value="Cyt_P450"/>
</dbReference>
<keyword evidence="9 12" id="KW-0503">Monooxygenase</keyword>
<keyword evidence="4" id="KW-0812">Transmembrane</keyword>
<dbReference type="GO" id="GO:0005506">
    <property type="term" value="F:iron ion binding"/>
    <property type="evidence" value="ECO:0007669"/>
    <property type="project" value="InterPro"/>
</dbReference>
<dbReference type="AlphaFoldDB" id="A0A8T3BUC0"/>
<evidence type="ECO:0000256" key="3">
    <source>
        <dbReference type="ARBA" id="ARBA00022617"/>
    </source>
</evidence>
<dbReference type="GO" id="GO:0008202">
    <property type="term" value="P:steroid metabolic process"/>
    <property type="evidence" value="ECO:0007669"/>
    <property type="project" value="UniProtKB-ARBA"/>
</dbReference>
<evidence type="ECO:0000313" key="13">
    <source>
        <dbReference type="EMBL" id="KAI0522517.1"/>
    </source>
</evidence>
<evidence type="ECO:0000256" key="7">
    <source>
        <dbReference type="ARBA" id="ARBA00023002"/>
    </source>
</evidence>
<reference evidence="13" key="1">
    <citation type="journal article" date="2022" name="Front. Genet.">
        <title>Chromosome-Scale Assembly of the Dendrobium nobile Genome Provides Insights Into the Molecular Mechanism of the Biosynthesis of the Medicinal Active Ingredient of Dendrobium.</title>
        <authorList>
            <person name="Xu Q."/>
            <person name="Niu S.-C."/>
            <person name="Li K.-L."/>
            <person name="Zheng P.-J."/>
            <person name="Zhang X.-J."/>
            <person name="Jia Y."/>
            <person name="Liu Y."/>
            <person name="Niu Y.-X."/>
            <person name="Yu L.-H."/>
            <person name="Chen D.-F."/>
            <person name="Zhang G.-Q."/>
        </authorList>
    </citation>
    <scope>NUCLEOTIDE SEQUENCE</scope>
    <source>
        <tissue evidence="13">Leaf</tissue>
    </source>
</reference>
<comment type="caution">
    <text evidence="13">The sequence shown here is derived from an EMBL/GenBank/DDBJ whole genome shotgun (WGS) entry which is preliminary data.</text>
</comment>
<keyword evidence="8 11" id="KW-0408">Iron</keyword>
<dbReference type="InterPro" id="IPR036396">
    <property type="entry name" value="Cyt_P450_sf"/>
</dbReference>
<dbReference type="PRINTS" id="PR00463">
    <property type="entry name" value="EP450I"/>
</dbReference>
<evidence type="ECO:0000256" key="9">
    <source>
        <dbReference type="ARBA" id="ARBA00023033"/>
    </source>
</evidence>
<dbReference type="InterPro" id="IPR017972">
    <property type="entry name" value="Cyt_P450_CS"/>
</dbReference>
<dbReference type="Pfam" id="PF00067">
    <property type="entry name" value="p450"/>
    <property type="match status" value="1"/>
</dbReference>
<keyword evidence="14" id="KW-1185">Reference proteome</keyword>
<keyword evidence="7 12" id="KW-0560">Oxidoreductase</keyword>
<evidence type="ECO:0000256" key="5">
    <source>
        <dbReference type="ARBA" id="ARBA00022723"/>
    </source>
</evidence>
<comment type="cofactor">
    <cofactor evidence="11">
        <name>heme</name>
        <dbReference type="ChEBI" id="CHEBI:30413"/>
    </cofactor>
</comment>
<dbReference type="PROSITE" id="PS00086">
    <property type="entry name" value="CYTOCHROME_P450"/>
    <property type="match status" value="1"/>
</dbReference>
<dbReference type="GO" id="GO:0020037">
    <property type="term" value="F:heme binding"/>
    <property type="evidence" value="ECO:0007669"/>
    <property type="project" value="InterPro"/>
</dbReference>
<evidence type="ECO:0000256" key="2">
    <source>
        <dbReference type="ARBA" id="ARBA00010617"/>
    </source>
</evidence>